<dbReference type="KEGG" id="afd:Alfi_0297"/>
<protein>
    <submittedName>
        <fullName evidence="1">Uncharacterized protein</fullName>
    </submittedName>
</protein>
<name>I3YI82_ALIFI</name>
<dbReference type="HOGENOM" id="CLU_1583107_0_0_10"/>
<dbReference type="RefSeq" id="WP_014774496.1">
    <property type="nucleotide sequence ID" value="NC_018011.1"/>
</dbReference>
<proteinExistence type="predicted"/>
<sequence>MNSYVSEAEYEEMMDAENAQFGELKAVPASALLTIDNETASNMLFLLMGKAQYLDLACRVKSGMAYYEFEDVNNVKRRLYLNSDIVDFVITYLMCGNKRSYYPKINNIDKNVDEAYILRLFKSDRDRNVGRYNTVSQEYKAVYRYGRINYGTFPYTTAEFDEKLNKLL</sequence>
<dbReference type="AlphaFoldDB" id="I3YI82"/>
<accession>I3YI82</accession>
<dbReference type="Proteomes" id="UP000006052">
    <property type="component" value="Chromosome"/>
</dbReference>
<gene>
    <name evidence="1" type="ordered locus">Alfi_0297</name>
</gene>
<dbReference type="STRING" id="679935.Alfi_0297"/>
<evidence type="ECO:0000313" key="1">
    <source>
        <dbReference type="EMBL" id="AFL76700.1"/>
    </source>
</evidence>
<reference evidence="2" key="1">
    <citation type="journal article" date="2013" name="Stand. Genomic Sci.">
        <title>Complete genome sequence of the bile-resistant pigment-producing anaerobe Alistipes finegoldii type strain (AHN2437(T)).</title>
        <authorList>
            <person name="Mavromatis K."/>
            <person name="Stackebrandt E."/>
            <person name="Munk C."/>
            <person name="Lapidus A."/>
            <person name="Nolan M."/>
            <person name="Lucas S."/>
            <person name="Hammon N."/>
            <person name="Deshpande S."/>
            <person name="Cheng J.F."/>
            <person name="Tapia R."/>
            <person name="Goodwin L.A."/>
            <person name="Pitluck S."/>
            <person name="Liolios K."/>
            <person name="Pagani I."/>
            <person name="Ivanova N."/>
            <person name="Mikhailova N."/>
            <person name="Huntemann M."/>
            <person name="Pati A."/>
            <person name="Chen A."/>
            <person name="Palaniappan K."/>
            <person name="Land M."/>
            <person name="Hauser L."/>
            <person name="Rohde M."/>
            <person name="Gronow S."/>
            <person name="Goker M."/>
            <person name="Detter J.C."/>
            <person name="Bristow J."/>
            <person name="Eisen J.A."/>
            <person name="Markowitz V."/>
            <person name="Hugenholtz P."/>
            <person name="Kyrpides N.C."/>
            <person name="Klenk H.P."/>
            <person name="Woyke T."/>
        </authorList>
    </citation>
    <scope>NUCLEOTIDE SEQUENCE</scope>
    <source>
        <strain evidence="2">DSM 17242 / JCM 16770 / AHN 2437 / CCUG 46020 / CIP 107999</strain>
    </source>
</reference>
<dbReference type="EMBL" id="CP003274">
    <property type="protein sequence ID" value="AFL76700.1"/>
    <property type="molecule type" value="Genomic_DNA"/>
</dbReference>
<organism evidence="1 2">
    <name type="scientific">Alistipes finegoldii (strain DSM 17242 / JCM 16770 / CCUG 46020 / CIP 107999 / KCTC 15236 / AHN 2437)</name>
    <dbReference type="NCBI Taxonomy" id="679935"/>
    <lineage>
        <taxon>Bacteria</taxon>
        <taxon>Pseudomonadati</taxon>
        <taxon>Bacteroidota</taxon>
        <taxon>Bacteroidia</taxon>
        <taxon>Bacteroidales</taxon>
        <taxon>Rikenellaceae</taxon>
        <taxon>Alistipes</taxon>
    </lineage>
</organism>
<dbReference type="PATRIC" id="fig|679935.3.peg.278"/>
<evidence type="ECO:0000313" key="2">
    <source>
        <dbReference type="Proteomes" id="UP000006052"/>
    </source>
</evidence>